<gene>
    <name evidence="1" type="ORF">SISNIDRAFT_552999</name>
</gene>
<accession>A0A164NKJ0</accession>
<organism evidence="1 2">
    <name type="scientific">Sistotremastrum niveocremeum HHB9708</name>
    <dbReference type="NCBI Taxonomy" id="1314777"/>
    <lineage>
        <taxon>Eukaryota</taxon>
        <taxon>Fungi</taxon>
        <taxon>Dikarya</taxon>
        <taxon>Basidiomycota</taxon>
        <taxon>Agaricomycotina</taxon>
        <taxon>Agaricomycetes</taxon>
        <taxon>Sistotremastrales</taxon>
        <taxon>Sistotremastraceae</taxon>
        <taxon>Sertulicium</taxon>
        <taxon>Sertulicium niveocremeum</taxon>
    </lineage>
</organism>
<sequence length="359" mass="41285">MMMPSMPSLATLDLSVVLLQNAAHKTRAFVTKALEPKPHPTSDPDYETVTFKDEQGKWTIPKTTGEWLPPPDPRLFRAVDRNIDELSFAVETIRWQRAVKLRLGSKLILDYKFHWGLKYQVHLVAVDHRHSVFFYRHVGGATFELVEDGFQGWTASRSEGQRFSAMKMNLKPLARVPASPTPVKPRARTLMVQPLRNHTYSIGVCKETNEERLTLNFENAHRLDRLHRRTKWGKVLTLTPKFFHLHPSYTLHEATPPTLPEKIKIHEKKNGRRLSALLNANRQSRLQREPSLDSEDSDRTCVDCMPVVKDRLSTIDEKTEVSQDDVDDVAELLFSLRPKWEVSDSDDTNTLNSLVDLYS</sequence>
<dbReference type="Proteomes" id="UP000076722">
    <property type="component" value="Unassembled WGS sequence"/>
</dbReference>
<evidence type="ECO:0000313" key="1">
    <source>
        <dbReference type="EMBL" id="KZS87798.1"/>
    </source>
</evidence>
<dbReference type="EMBL" id="KV419444">
    <property type="protein sequence ID" value="KZS87798.1"/>
    <property type="molecule type" value="Genomic_DNA"/>
</dbReference>
<protein>
    <submittedName>
        <fullName evidence="1">Uncharacterized protein</fullName>
    </submittedName>
</protein>
<name>A0A164NKJ0_9AGAM</name>
<keyword evidence="2" id="KW-1185">Reference proteome</keyword>
<proteinExistence type="predicted"/>
<reference evidence="1 2" key="1">
    <citation type="journal article" date="2016" name="Mol. Biol. Evol.">
        <title>Comparative Genomics of Early-Diverging Mushroom-Forming Fungi Provides Insights into the Origins of Lignocellulose Decay Capabilities.</title>
        <authorList>
            <person name="Nagy L.G."/>
            <person name="Riley R."/>
            <person name="Tritt A."/>
            <person name="Adam C."/>
            <person name="Daum C."/>
            <person name="Floudas D."/>
            <person name="Sun H."/>
            <person name="Yadav J.S."/>
            <person name="Pangilinan J."/>
            <person name="Larsson K.H."/>
            <person name="Matsuura K."/>
            <person name="Barry K."/>
            <person name="Labutti K."/>
            <person name="Kuo R."/>
            <person name="Ohm R.A."/>
            <person name="Bhattacharya S.S."/>
            <person name="Shirouzu T."/>
            <person name="Yoshinaga Y."/>
            <person name="Martin F.M."/>
            <person name="Grigoriev I.V."/>
            <person name="Hibbett D.S."/>
        </authorList>
    </citation>
    <scope>NUCLEOTIDE SEQUENCE [LARGE SCALE GENOMIC DNA]</scope>
    <source>
        <strain evidence="1 2">HHB9708</strain>
    </source>
</reference>
<dbReference type="AlphaFoldDB" id="A0A164NKJ0"/>
<evidence type="ECO:0000313" key="2">
    <source>
        <dbReference type="Proteomes" id="UP000076722"/>
    </source>
</evidence>